<dbReference type="BioCyc" id="PSP1104324:GJSN-2414-MONOMER"/>
<evidence type="ECO:0000313" key="1">
    <source>
        <dbReference type="EMBL" id="AET33854.1"/>
    </source>
</evidence>
<organism evidence="1 2">
    <name type="scientific">Pyrobaculum ferrireducens</name>
    <dbReference type="NCBI Taxonomy" id="1104324"/>
    <lineage>
        <taxon>Archaea</taxon>
        <taxon>Thermoproteota</taxon>
        <taxon>Thermoprotei</taxon>
        <taxon>Thermoproteales</taxon>
        <taxon>Thermoproteaceae</taxon>
        <taxon>Pyrobaculum</taxon>
    </lineage>
</organism>
<dbReference type="Proteomes" id="UP000005867">
    <property type="component" value="Chromosome"/>
</dbReference>
<name>G7VCP9_9CREN</name>
<protein>
    <submittedName>
        <fullName evidence="1">Uncharacterized protein</fullName>
    </submittedName>
</protein>
<gene>
    <name evidence="1" type="ORF">P186_2468</name>
</gene>
<reference evidence="1 2" key="1">
    <citation type="journal article" date="2012" name="J. Bacteriol.">
        <title>Complete genome sequence of strain 1860, a crenarchaeon of the genus pyrobaculum able to grow with various electron acceptors.</title>
        <authorList>
            <person name="Mardanov A.V."/>
            <person name="Gumerov V.M."/>
            <person name="Slobodkina G.B."/>
            <person name="Beletsky A.V."/>
            <person name="Bonch-Osmolovskaya E.A."/>
            <person name="Ravin N.V."/>
            <person name="Skryabin K.G."/>
        </authorList>
    </citation>
    <scope>NUCLEOTIDE SEQUENCE [LARGE SCALE GENOMIC DNA]</scope>
    <source>
        <strain evidence="1 2">1860</strain>
    </source>
</reference>
<dbReference type="EMBL" id="CP003098">
    <property type="protein sequence ID" value="AET33854.1"/>
    <property type="molecule type" value="Genomic_DNA"/>
</dbReference>
<dbReference type="KEGG" id="pyr:P186_2468"/>
<evidence type="ECO:0000313" key="2">
    <source>
        <dbReference type="Proteomes" id="UP000005867"/>
    </source>
</evidence>
<accession>G7VCP9</accession>
<keyword evidence="2" id="KW-1185">Reference proteome</keyword>
<dbReference type="AlphaFoldDB" id="G7VCP9"/>
<dbReference type="HOGENOM" id="CLU_1987713_0_0_2"/>
<sequence length="125" mass="13827">MLEVCGEFVQLEGGPVAKESRLIEFRPRAEVSYTPATGAAVHQTYSVWSLLLSSLWEKDSETSYLAASPASCDKCSQCLKAFDKSILPLHVSSLLIAVENKGAERHVLRWNSREAELSRLCKTTP</sequence>
<proteinExistence type="predicted"/>